<reference evidence="6 7" key="1">
    <citation type="submission" date="2020-04" db="EMBL/GenBank/DDBJ databases">
        <title>MicrobeNet Type strains.</title>
        <authorList>
            <person name="Nicholson A.C."/>
        </authorList>
    </citation>
    <scope>NUCLEOTIDE SEQUENCE [LARGE SCALE GENOMIC DNA]</scope>
    <source>
        <strain evidence="6 7">JCM 12354</strain>
    </source>
</reference>
<dbReference type="GO" id="GO:0005737">
    <property type="term" value="C:cytoplasm"/>
    <property type="evidence" value="ECO:0007669"/>
    <property type="project" value="UniProtKB-SubCell"/>
</dbReference>
<proteinExistence type="inferred from homology"/>
<protein>
    <recommendedName>
        <fullName evidence="3">Regulatory protein RecX</fullName>
    </recommendedName>
</protein>
<keyword evidence="4" id="KW-0963">Cytoplasm</keyword>
<keyword evidence="7" id="KW-1185">Reference proteome</keyword>
<dbReference type="InterPro" id="IPR053925">
    <property type="entry name" value="RecX_HTH_3rd"/>
</dbReference>
<feature type="domain" description="RecX third three-helical" evidence="5">
    <location>
        <begin position="65"/>
        <end position="110"/>
    </location>
</feature>
<evidence type="ECO:0000259" key="5">
    <source>
        <dbReference type="Pfam" id="PF21981"/>
    </source>
</evidence>
<evidence type="ECO:0000256" key="4">
    <source>
        <dbReference type="ARBA" id="ARBA00022490"/>
    </source>
</evidence>
<evidence type="ECO:0000256" key="2">
    <source>
        <dbReference type="ARBA" id="ARBA00009695"/>
    </source>
</evidence>
<dbReference type="EMBL" id="JAAXOP010000017">
    <property type="protein sequence ID" value="NKY53349.1"/>
    <property type="molecule type" value="Genomic_DNA"/>
</dbReference>
<comment type="subcellular location">
    <subcellularLocation>
        <location evidence="1">Cytoplasm</location>
    </subcellularLocation>
</comment>
<dbReference type="Proteomes" id="UP000565711">
    <property type="component" value="Unassembled WGS sequence"/>
</dbReference>
<accession>A0A846Y9C5</accession>
<evidence type="ECO:0000313" key="7">
    <source>
        <dbReference type="Proteomes" id="UP000565711"/>
    </source>
</evidence>
<comment type="caution">
    <text evidence="6">The sequence shown here is derived from an EMBL/GenBank/DDBJ whole genome shotgun (WGS) entry which is preliminary data.</text>
</comment>
<dbReference type="AlphaFoldDB" id="A0A846Y9C5"/>
<dbReference type="Pfam" id="PF21981">
    <property type="entry name" value="RecX_HTH3"/>
    <property type="match status" value="1"/>
</dbReference>
<gene>
    <name evidence="6" type="ORF">HGA08_24430</name>
</gene>
<organism evidence="6 7">
    <name type="scientific">Nocardia vermiculata</name>
    <dbReference type="NCBI Taxonomy" id="257274"/>
    <lineage>
        <taxon>Bacteria</taxon>
        <taxon>Bacillati</taxon>
        <taxon>Actinomycetota</taxon>
        <taxon>Actinomycetes</taxon>
        <taxon>Mycobacteriales</taxon>
        <taxon>Nocardiaceae</taxon>
        <taxon>Nocardia</taxon>
    </lineage>
</organism>
<sequence>MSPDLPTDKATARLVGLLARRGCPQSLAYAVVRAELAHRPTDLASAGAASPQERIDLASADPVAEDEQARELVRRKLRTMPGKLTQDKMVNRLIGMLARRGYGSSIAYTVVKEELAAADLL</sequence>
<name>A0A846Y9C5_9NOCA</name>
<evidence type="ECO:0000256" key="3">
    <source>
        <dbReference type="ARBA" id="ARBA00018111"/>
    </source>
</evidence>
<evidence type="ECO:0000256" key="1">
    <source>
        <dbReference type="ARBA" id="ARBA00004496"/>
    </source>
</evidence>
<comment type="similarity">
    <text evidence="2">Belongs to the RecX family.</text>
</comment>
<evidence type="ECO:0000313" key="6">
    <source>
        <dbReference type="EMBL" id="NKY53349.1"/>
    </source>
</evidence>